<evidence type="ECO:0000313" key="2">
    <source>
        <dbReference type="EMBL" id="KXZ52618.1"/>
    </source>
</evidence>
<feature type="compositionally biased region" description="Basic and acidic residues" evidence="1">
    <location>
        <begin position="229"/>
        <end position="240"/>
    </location>
</feature>
<dbReference type="Proteomes" id="UP000075714">
    <property type="component" value="Unassembled WGS sequence"/>
</dbReference>
<feature type="compositionally biased region" description="Gly residues" evidence="1">
    <location>
        <begin position="167"/>
        <end position="178"/>
    </location>
</feature>
<sequence length="275" mass="29073">MRLVWSTCIACRLVHDPDPAEIQQLQAFYLQVHSLDERVPAFPPAYPKGVLLGSVEVVDVLPSGALEEWPGLPASLRLEATSPFCFLCEKPRRLVVPQQLKGDHKLWQLPRAVAKVALRGLRDPPGLSPFSWREFGDPRAMLAPAPKAHGRGSDVAGGGHGGERVGDGAGGRAGGGVAGSTAASAATAAGTDEGGDKAGGRGAAADGELVDVVKRERAVRKKLQQVSELEERQRSGRPLDPDQLAKLGRAEEWRRELRALQEAGTRAGGAVGSAQ</sequence>
<feature type="region of interest" description="Disordered" evidence="1">
    <location>
        <begin position="141"/>
        <end position="179"/>
    </location>
</feature>
<proteinExistence type="predicted"/>
<comment type="caution">
    <text evidence="2">The sequence shown here is derived from an EMBL/GenBank/DDBJ whole genome shotgun (WGS) entry which is preliminary data.</text>
</comment>
<protein>
    <submittedName>
        <fullName evidence="2">Uncharacterized protein</fullName>
    </submittedName>
</protein>
<gene>
    <name evidence="2" type="ORF">GPECTOR_9g663</name>
</gene>
<evidence type="ECO:0000256" key="1">
    <source>
        <dbReference type="SAM" id="MobiDB-lite"/>
    </source>
</evidence>
<keyword evidence="3" id="KW-1185">Reference proteome</keyword>
<feature type="region of interest" description="Disordered" evidence="1">
    <location>
        <begin position="222"/>
        <end position="245"/>
    </location>
</feature>
<dbReference type="AlphaFoldDB" id="A0A150GSF5"/>
<dbReference type="EMBL" id="LSYV01000010">
    <property type="protein sequence ID" value="KXZ52618.1"/>
    <property type="molecule type" value="Genomic_DNA"/>
</dbReference>
<accession>A0A150GSF5</accession>
<reference evidence="3" key="1">
    <citation type="journal article" date="2016" name="Nat. Commun.">
        <title>The Gonium pectorale genome demonstrates co-option of cell cycle regulation during the evolution of multicellularity.</title>
        <authorList>
            <person name="Hanschen E.R."/>
            <person name="Marriage T.N."/>
            <person name="Ferris P.J."/>
            <person name="Hamaji T."/>
            <person name="Toyoda A."/>
            <person name="Fujiyama A."/>
            <person name="Neme R."/>
            <person name="Noguchi H."/>
            <person name="Minakuchi Y."/>
            <person name="Suzuki M."/>
            <person name="Kawai-Toyooka H."/>
            <person name="Smith D.R."/>
            <person name="Sparks H."/>
            <person name="Anderson J."/>
            <person name="Bakaric R."/>
            <person name="Luria V."/>
            <person name="Karger A."/>
            <person name="Kirschner M.W."/>
            <person name="Durand P.M."/>
            <person name="Michod R.E."/>
            <person name="Nozaki H."/>
            <person name="Olson B.J."/>
        </authorList>
    </citation>
    <scope>NUCLEOTIDE SEQUENCE [LARGE SCALE GENOMIC DNA]</scope>
    <source>
        <strain evidence="3">NIES-2863</strain>
    </source>
</reference>
<dbReference type="STRING" id="33097.A0A150GSF5"/>
<evidence type="ECO:0000313" key="3">
    <source>
        <dbReference type="Proteomes" id="UP000075714"/>
    </source>
</evidence>
<dbReference type="OrthoDB" id="338816at2759"/>
<name>A0A150GSF5_GONPE</name>
<organism evidence="2 3">
    <name type="scientific">Gonium pectorale</name>
    <name type="common">Green alga</name>
    <dbReference type="NCBI Taxonomy" id="33097"/>
    <lineage>
        <taxon>Eukaryota</taxon>
        <taxon>Viridiplantae</taxon>
        <taxon>Chlorophyta</taxon>
        <taxon>core chlorophytes</taxon>
        <taxon>Chlorophyceae</taxon>
        <taxon>CS clade</taxon>
        <taxon>Chlamydomonadales</taxon>
        <taxon>Volvocaceae</taxon>
        <taxon>Gonium</taxon>
    </lineage>
</organism>